<dbReference type="AlphaFoldDB" id="A0A367IRD1"/>
<dbReference type="OrthoDB" id="10265800at2759"/>
<sequence>MFYVRGKSFISSLSNPPDLVNIEEGEYTDNPSQIETITPSVIIHCFLLTVDRLPAFLFAASFMSLIAYLYTLLLIPFVTTVPVAPIVNISVPLDIGCPQLAPRTTPATSVHDLRPDDIKVVAGLGD</sequence>
<dbReference type="STRING" id="4846.A0A367IRD1"/>
<dbReference type="EMBL" id="PJQM01006110">
    <property type="protein sequence ID" value="RCH80238.1"/>
    <property type="molecule type" value="Genomic_DNA"/>
</dbReference>
<keyword evidence="1" id="KW-0472">Membrane</keyword>
<comment type="caution">
    <text evidence="2">The sequence shown here is derived from an EMBL/GenBank/DDBJ whole genome shotgun (WGS) entry which is preliminary data.</text>
</comment>
<reference evidence="2 3" key="1">
    <citation type="journal article" date="2018" name="G3 (Bethesda)">
        <title>Phylogenetic and Phylogenomic Definition of Rhizopus Species.</title>
        <authorList>
            <person name="Gryganskyi A.P."/>
            <person name="Golan J."/>
            <person name="Dolatabadi S."/>
            <person name="Mondo S."/>
            <person name="Robb S."/>
            <person name="Idnurm A."/>
            <person name="Muszewska A."/>
            <person name="Steczkiewicz K."/>
            <person name="Masonjones S."/>
            <person name="Liao H.L."/>
            <person name="Gajdeczka M.T."/>
            <person name="Anike F."/>
            <person name="Vuek A."/>
            <person name="Anishchenko I.M."/>
            <person name="Voigt K."/>
            <person name="de Hoog G.S."/>
            <person name="Smith M.E."/>
            <person name="Heitman J."/>
            <person name="Vilgalys R."/>
            <person name="Stajich J.E."/>
        </authorList>
    </citation>
    <scope>NUCLEOTIDE SEQUENCE [LARGE SCALE GENOMIC DNA]</scope>
    <source>
        <strain evidence="2 3">LSU 92-RS-03</strain>
    </source>
</reference>
<evidence type="ECO:0000256" key="1">
    <source>
        <dbReference type="SAM" id="Phobius"/>
    </source>
</evidence>
<organism evidence="2 3">
    <name type="scientific">Rhizopus stolonifer</name>
    <name type="common">Rhizopus nigricans</name>
    <dbReference type="NCBI Taxonomy" id="4846"/>
    <lineage>
        <taxon>Eukaryota</taxon>
        <taxon>Fungi</taxon>
        <taxon>Fungi incertae sedis</taxon>
        <taxon>Mucoromycota</taxon>
        <taxon>Mucoromycotina</taxon>
        <taxon>Mucoromycetes</taxon>
        <taxon>Mucorales</taxon>
        <taxon>Mucorineae</taxon>
        <taxon>Rhizopodaceae</taxon>
        <taxon>Rhizopus</taxon>
    </lineage>
</organism>
<keyword evidence="3" id="KW-1185">Reference proteome</keyword>
<evidence type="ECO:0000313" key="3">
    <source>
        <dbReference type="Proteomes" id="UP000253551"/>
    </source>
</evidence>
<keyword evidence="1" id="KW-1133">Transmembrane helix</keyword>
<feature type="transmembrane region" description="Helical" evidence="1">
    <location>
        <begin position="56"/>
        <end position="78"/>
    </location>
</feature>
<feature type="non-terminal residue" evidence="2">
    <location>
        <position position="126"/>
    </location>
</feature>
<evidence type="ECO:0000313" key="2">
    <source>
        <dbReference type="EMBL" id="RCH80238.1"/>
    </source>
</evidence>
<proteinExistence type="predicted"/>
<protein>
    <submittedName>
        <fullName evidence="2">Uncharacterized protein</fullName>
    </submittedName>
</protein>
<dbReference type="Proteomes" id="UP000253551">
    <property type="component" value="Unassembled WGS sequence"/>
</dbReference>
<keyword evidence="1" id="KW-0812">Transmembrane</keyword>
<accession>A0A367IRD1</accession>
<name>A0A367IRD1_RHIST</name>
<gene>
    <name evidence="2" type="ORF">CU098_008292</name>
</gene>